<gene>
    <name evidence="4" type="primary">LOC103587878</name>
</gene>
<feature type="region of interest" description="Disordered" evidence="1">
    <location>
        <begin position="162"/>
        <end position="227"/>
    </location>
</feature>
<evidence type="ECO:0000313" key="3">
    <source>
        <dbReference type="Proteomes" id="UP000694923"/>
    </source>
</evidence>
<feature type="compositionally biased region" description="Low complexity" evidence="1">
    <location>
        <begin position="212"/>
        <end position="227"/>
    </location>
</feature>
<feature type="compositionally biased region" description="Gly residues" evidence="1">
    <location>
        <begin position="199"/>
        <end position="211"/>
    </location>
</feature>
<dbReference type="InterPro" id="IPR031896">
    <property type="entry name" value="INPP5B_PH_dom"/>
</dbReference>
<evidence type="ECO:0000256" key="1">
    <source>
        <dbReference type="SAM" id="MobiDB-lite"/>
    </source>
</evidence>
<organism evidence="3 4">
    <name type="scientific">Galeopterus variegatus</name>
    <name type="common">Malayan flying lemur</name>
    <name type="synonym">Cynocephalus variegatus</name>
    <dbReference type="NCBI Taxonomy" id="482537"/>
    <lineage>
        <taxon>Eukaryota</taxon>
        <taxon>Metazoa</taxon>
        <taxon>Chordata</taxon>
        <taxon>Craniata</taxon>
        <taxon>Vertebrata</taxon>
        <taxon>Euteleostomi</taxon>
        <taxon>Mammalia</taxon>
        <taxon>Eutheria</taxon>
        <taxon>Euarchontoglires</taxon>
        <taxon>Dermoptera</taxon>
        <taxon>Cynocephalidae</taxon>
        <taxon>Galeopterus</taxon>
    </lineage>
</organism>
<evidence type="ECO:0000259" key="2">
    <source>
        <dbReference type="Pfam" id="PF16776"/>
    </source>
</evidence>
<dbReference type="Gene3D" id="2.30.29.110">
    <property type="match status" value="1"/>
</dbReference>
<proteinExistence type="predicted"/>
<protein>
    <submittedName>
        <fullName evidence="4">Type II inositol 1,4,5-trisphosphate 5-phosphatase-like</fullName>
    </submittedName>
</protein>
<dbReference type="Proteomes" id="UP000694923">
    <property type="component" value="Unplaced"/>
</dbReference>
<sequence length="227" mass="23943">MAITGDDVSLDQIVPISRDFTLEEVSPDGELYILGSDVTVRLDTEELSLMFQLPFGSHTRMFLQEVARAYPGFDPATRDPQFLWLSRYRSAELVLESQMPRGWSWAPGTWPGCTTISEGMYPSRKGAVGIGGGPPQGWTPSCVGAGRWSRLPFDWRRWLAGAGPPGGGARGAAGDEELEEAGREMSAATGSRERDSAGLAGGGKLGWGSGPGAAAAGPVLGWAGSAV</sequence>
<dbReference type="RefSeq" id="XP_008567671.1">
    <property type="nucleotide sequence ID" value="XM_008569449.1"/>
</dbReference>
<dbReference type="Pfam" id="PF16776">
    <property type="entry name" value="INPP5B_PH"/>
    <property type="match status" value="1"/>
</dbReference>
<reference evidence="4" key="1">
    <citation type="submission" date="2025-08" db="UniProtKB">
        <authorList>
            <consortium name="RefSeq"/>
        </authorList>
    </citation>
    <scope>IDENTIFICATION</scope>
</reference>
<evidence type="ECO:0000313" key="4">
    <source>
        <dbReference type="RefSeq" id="XP_008567671.1"/>
    </source>
</evidence>
<keyword evidence="3" id="KW-1185">Reference proteome</keyword>
<accession>A0ABM0QH30</accession>
<name>A0ABM0QH30_GALVR</name>
<feature type="domain" description="INPP5B PH" evidence="2">
    <location>
        <begin position="1"/>
        <end position="89"/>
    </location>
</feature>
<dbReference type="GeneID" id="103587878"/>